<dbReference type="PANTHER" id="PTHR37984">
    <property type="entry name" value="PROTEIN CBG26694"/>
    <property type="match status" value="1"/>
</dbReference>
<dbReference type="PANTHER" id="PTHR37984:SF5">
    <property type="entry name" value="PROTEIN NYNRIN-LIKE"/>
    <property type="match status" value="1"/>
</dbReference>
<comment type="caution">
    <text evidence="3">The sequence shown here is derived from an EMBL/GenBank/DDBJ whole genome shotgun (WGS) entry which is preliminary data.</text>
</comment>
<protein>
    <recommendedName>
        <fullName evidence="1">Integrase catalytic domain-containing protein</fullName>
    </recommendedName>
</protein>
<dbReference type="InterPro" id="IPR036397">
    <property type="entry name" value="RNaseH_sf"/>
</dbReference>
<dbReference type="EMBL" id="RCML01004378">
    <property type="protein sequence ID" value="KAG2948661.1"/>
    <property type="molecule type" value="Genomic_DNA"/>
</dbReference>
<evidence type="ECO:0000313" key="2">
    <source>
        <dbReference type="EMBL" id="KAG2795886.1"/>
    </source>
</evidence>
<dbReference type="Proteomes" id="UP000735874">
    <property type="component" value="Unassembled WGS sequence"/>
</dbReference>
<dbReference type="InterPro" id="IPR012337">
    <property type="entry name" value="RNaseH-like_sf"/>
</dbReference>
<dbReference type="GO" id="GO:0015074">
    <property type="term" value="P:DNA integration"/>
    <property type="evidence" value="ECO:0007669"/>
    <property type="project" value="InterPro"/>
</dbReference>
<evidence type="ECO:0000313" key="4">
    <source>
        <dbReference type="Proteomes" id="UP000697107"/>
    </source>
</evidence>
<dbReference type="EMBL" id="RCMG01004195">
    <property type="protein sequence ID" value="KAG2795886.1"/>
    <property type="molecule type" value="Genomic_DNA"/>
</dbReference>
<name>A0A8T1E340_9STRA</name>
<dbReference type="Proteomes" id="UP000697107">
    <property type="component" value="Unassembled WGS sequence"/>
</dbReference>
<dbReference type="Gene3D" id="3.30.420.10">
    <property type="entry name" value="Ribonuclease H-like superfamily/Ribonuclease H"/>
    <property type="match status" value="1"/>
</dbReference>
<dbReference type="InterPro" id="IPR050951">
    <property type="entry name" value="Retrovirus_Pol_polyprotein"/>
</dbReference>
<evidence type="ECO:0000259" key="1">
    <source>
        <dbReference type="PROSITE" id="PS50994"/>
    </source>
</evidence>
<organism evidence="3 4">
    <name type="scientific">Phytophthora cactorum</name>
    <dbReference type="NCBI Taxonomy" id="29920"/>
    <lineage>
        <taxon>Eukaryota</taxon>
        <taxon>Sar</taxon>
        <taxon>Stramenopiles</taxon>
        <taxon>Oomycota</taxon>
        <taxon>Peronosporomycetes</taxon>
        <taxon>Peronosporales</taxon>
        <taxon>Peronosporaceae</taxon>
        <taxon>Phytophthora</taxon>
    </lineage>
</organism>
<gene>
    <name evidence="2" type="ORF">PC113_g25210</name>
    <name evidence="3" type="ORF">PC118_g25442</name>
</gene>
<reference evidence="3" key="1">
    <citation type="submission" date="2018-10" db="EMBL/GenBank/DDBJ databases">
        <title>Effector identification in a new, highly contiguous assembly of the strawberry crown rot pathogen Phytophthora cactorum.</title>
        <authorList>
            <person name="Armitage A.D."/>
            <person name="Nellist C.F."/>
            <person name="Bates H."/>
            <person name="Vickerstaff R.J."/>
            <person name="Harrison R.J."/>
        </authorList>
    </citation>
    <scope>NUCLEOTIDE SEQUENCE</scope>
    <source>
        <strain evidence="2">15-7</strain>
        <strain evidence="3">P415</strain>
    </source>
</reference>
<accession>A0A8T1E340</accession>
<dbReference type="SUPFAM" id="SSF53098">
    <property type="entry name" value="Ribonuclease H-like"/>
    <property type="match status" value="1"/>
</dbReference>
<dbReference type="GO" id="GO:0003676">
    <property type="term" value="F:nucleic acid binding"/>
    <property type="evidence" value="ECO:0007669"/>
    <property type="project" value="InterPro"/>
</dbReference>
<sequence length="107" mass="12081">MVFKYHGMPLDIVSDRDPRFTARFWQEVFTLLGTQLSMSTADHPQTDGQTKRENRVLGDLLTSYAHSFQQWSDSLPMAEFAINNSVHTSTGHPRARVRGSVVCLNLG</sequence>
<feature type="domain" description="Integrase catalytic" evidence="1">
    <location>
        <begin position="1"/>
        <end position="102"/>
    </location>
</feature>
<dbReference type="InterPro" id="IPR001584">
    <property type="entry name" value="Integrase_cat-core"/>
</dbReference>
<evidence type="ECO:0000313" key="3">
    <source>
        <dbReference type="EMBL" id="KAG2948661.1"/>
    </source>
</evidence>
<proteinExistence type="predicted"/>
<dbReference type="PROSITE" id="PS50994">
    <property type="entry name" value="INTEGRASE"/>
    <property type="match status" value="1"/>
</dbReference>
<dbReference type="AlphaFoldDB" id="A0A8T1E340"/>